<reference evidence="4 5" key="1">
    <citation type="submission" date="2016-10" db="EMBL/GenBank/DDBJ databases">
        <authorList>
            <person name="de Groot N.N."/>
        </authorList>
    </citation>
    <scope>NUCLEOTIDE SEQUENCE [LARGE SCALE GENOMIC DNA]</scope>
    <source>
        <strain evidence="4 5">DSM 23126</strain>
    </source>
</reference>
<accession>A0A1H2RW96</accession>
<evidence type="ECO:0000313" key="5">
    <source>
        <dbReference type="Proteomes" id="UP000199488"/>
    </source>
</evidence>
<keyword evidence="2 4" id="KW-0808">Transferase</keyword>
<proteinExistence type="predicted"/>
<dbReference type="SUPFAM" id="SSF53448">
    <property type="entry name" value="Nucleotide-diphospho-sugar transferases"/>
    <property type="match status" value="1"/>
</dbReference>
<evidence type="ECO:0000256" key="2">
    <source>
        <dbReference type="ARBA" id="ARBA00022679"/>
    </source>
</evidence>
<keyword evidence="3" id="KW-0479">Metal-binding</keyword>
<dbReference type="PANTHER" id="PTHR13778">
    <property type="entry name" value="GLYCOSYLTRANSFERASE 8 DOMAIN-CONTAINING PROTEIN"/>
    <property type="match status" value="1"/>
</dbReference>
<keyword evidence="5" id="KW-1185">Reference proteome</keyword>
<dbReference type="InterPro" id="IPR029044">
    <property type="entry name" value="Nucleotide-diphossugar_trans"/>
</dbReference>
<dbReference type="EMBL" id="FNNC01000001">
    <property type="protein sequence ID" value="SDW23567.1"/>
    <property type="molecule type" value="Genomic_DNA"/>
</dbReference>
<evidence type="ECO:0000313" key="4">
    <source>
        <dbReference type="EMBL" id="SDW23567.1"/>
    </source>
</evidence>
<dbReference type="GO" id="GO:0046872">
    <property type="term" value="F:metal ion binding"/>
    <property type="evidence" value="ECO:0007669"/>
    <property type="project" value="UniProtKB-KW"/>
</dbReference>
<evidence type="ECO:0000256" key="3">
    <source>
        <dbReference type="ARBA" id="ARBA00022723"/>
    </source>
</evidence>
<dbReference type="Gene3D" id="3.90.550.10">
    <property type="entry name" value="Spore Coat Polysaccharide Biosynthesis Protein SpsA, Chain A"/>
    <property type="match status" value="1"/>
</dbReference>
<sequence>MSYSSPYIVTTVADANYAEHTAVSFTSLLTNTTKPERIEFHVIETGWSSYQKQMLEQLGAHFKSRVVFHAIDTNKYKNLFQANHKHSYHITNAAYYRLSIPYLFTDVDKVLYIDCDTVIQEDITILWKIPLRRQVIAAAENFGGFYRNDDLFMPPEAKYFNSGVMMIQVPNWKKHQVTDQVVQFIQKHESRMLYHDQDGLNAVLYNHWFELHPKWNTMTDMFLKAVPDTRQGKKVMSAAEKPAVVHFTGPEKPWQPNTKHPLKHLYHEYAAQKDEIVVKPTSL</sequence>
<keyword evidence="1" id="KW-0328">Glycosyltransferase</keyword>
<dbReference type="Pfam" id="PF01501">
    <property type="entry name" value="Glyco_transf_8"/>
    <property type="match status" value="1"/>
</dbReference>
<dbReference type="STRING" id="1122204.SAMN05421781_0934"/>
<organism evidence="4 5">
    <name type="scientific">Marinococcus luteus</name>
    <dbReference type="NCBI Taxonomy" id="1122204"/>
    <lineage>
        <taxon>Bacteria</taxon>
        <taxon>Bacillati</taxon>
        <taxon>Bacillota</taxon>
        <taxon>Bacilli</taxon>
        <taxon>Bacillales</taxon>
        <taxon>Bacillaceae</taxon>
        <taxon>Marinococcus</taxon>
    </lineage>
</organism>
<evidence type="ECO:0000256" key="1">
    <source>
        <dbReference type="ARBA" id="ARBA00022676"/>
    </source>
</evidence>
<dbReference type="GO" id="GO:0016757">
    <property type="term" value="F:glycosyltransferase activity"/>
    <property type="evidence" value="ECO:0007669"/>
    <property type="project" value="UniProtKB-KW"/>
</dbReference>
<dbReference type="InterPro" id="IPR050748">
    <property type="entry name" value="Glycosyltrans_8_dom-fam"/>
</dbReference>
<dbReference type="Proteomes" id="UP000199488">
    <property type="component" value="Unassembled WGS sequence"/>
</dbReference>
<gene>
    <name evidence="4" type="ORF">SAMN05421781_0934</name>
</gene>
<name>A0A1H2RW96_9BACI</name>
<dbReference type="OrthoDB" id="5672604at2"/>
<protein>
    <submittedName>
        <fullName evidence="4">Lipopolysaccharide biosynthesis protein, LPS:glycosyltransferase</fullName>
    </submittedName>
</protein>
<dbReference type="InterPro" id="IPR002495">
    <property type="entry name" value="Glyco_trans_8"/>
</dbReference>
<dbReference type="AlphaFoldDB" id="A0A1H2RW96"/>
<dbReference type="PANTHER" id="PTHR13778:SF47">
    <property type="entry name" value="LIPOPOLYSACCHARIDE 1,3-GALACTOSYLTRANSFERASE"/>
    <property type="match status" value="1"/>
</dbReference>
<dbReference type="RefSeq" id="WP_091611773.1">
    <property type="nucleotide sequence ID" value="NZ_FNNC01000001.1"/>
</dbReference>
<dbReference type="CDD" id="cd04194">
    <property type="entry name" value="GT8_A4GalT_like"/>
    <property type="match status" value="1"/>
</dbReference>